<comment type="similarity">
    <text evidence="1">Belongs to the UPF0246 family.</text>
</comment>
<dbReference type="PANTHER" id="PTHR30283:SF4">
    <property type="entry name" value="PEROXIDE STRESS RESISTANCE PROTEIN YAAA"/>
    <property type="match status" value="1"/>
</dbReference>
<dbReference type="EMBL" id="JAKNBA010000001">
    <property type="protein sequence ID" value="MDE1240714.1"/>
    <property type="molecule type" value="Genomic_DNA"/>
</dbReference>
<dbReference type="HAMAP" id="MF_00652">
    <property type="entry name" value="UPF0246"/>
    <property type="match status" value="1"/>
</dbReference>
<dbReference type="Proteomes" id="UP001140973">
    <property type="component" value="Unassembled WGS sequence"/>
</dbReference>
<dbReference type="AlphaFoldDB" id="A0A9X4ER52"/>
<dbReference type="InterPro" id="IPR005583">
    <property type="entry name" value="YaaA"/>
</dbReference>
<evidence type="ECO:0000313" key="3">
    <source>
        <dbReference type="EMBL" id="MDE1356435.1"/>
    </source>
</evidence>
<dbReference type="Proteomes" id="UP001140979">
    <property type="component" value="Unassembled WGS sequence"/>
</dbReference>
<evidence type="ECO:0000313" key="6">
    <source>
        <dbReference type="Proteomes" id="UP001241226"/>
    </source>
</evidence>
<accession>A0A9X4ER52</accession>
<dbReference type="EMBL" id="JAKNAP010000007">
    <property type="protein sequence ID" value="MDE1356435.1"/>
    <property type="molecule type" value="Genomic_DNA"/>
</dbReference>
<dbReference type="Pfam" id="PF03883">
    <property type="entry name" value="H2O2_YaaD"/>
    <property type="match status" value="1"/>
</dbReference>
<dbReference type="EMBL" id="CP118711">
    <property type="protein sequence ID" value="WGK84826.1"/>
    <property type="molecule type" value="Genomic_DNA"/>
</dbReference>
<dbReference type="Proteomes" id="UP001241226">
    <property type="component" value="Chromosome 1"/>
</dbReference>
<organism evidence="2 5">
    <name type="scientific">Vibrio aestuarianus</name>
    <dbReference type="NCBI Taxonomy" id="28171"/>
    <lineage>
        <taxon>Bacteria</taxon>
        <taxon>Pseudomonadati</taxon>
        <taxon>Pseudomonadota</taxon>
        <taxon>Gammaproteobacteria</taxon>
        <taxon>Vibrionales</taxon>
        <taxon>Vibrionaceae</taxon>
        <taxon>Vibrio</taxon>
    </lineage>
</organism>
<gene>
    <name evidence="2" type="primary">yaaA</name>
    <name evidence="3" type="ORF">L9W73_03800</name>
    <name evidence="2" type="ORF">L9W94_00860</name>
    <name evidence="4" type="ORF">PYE67_10625</name>
</gene>
<reference evidence="2 6" key="1">
    <citation type="submission" date="2022-02" db="EMBL/GenBank/DDBJ databases">
        <title>Emergence and expansion in Europe of a Vibrio aestuarianus clonal complex pathogenic for oysters.</title>
        <authorList>
            <person name="Mesnil A."/>
            <person name="Travers M.-A."/>
        </authorList>
    </citation>
    <scope>NUCLEOTIDE SEQUENCE</scope>
    <source>
        <strain evidence="3">151-ITT-15-cp-1</strain>
        <strain evidence="2">19_064_11T1</strain>
        <strain evidence="4 6">U17</strain>
    </source>
</reference>
<evidence type="ECO:0000313" key="2">
    <source>
        <dbReference type="EMBL" id="MDE1240714.1"/>
    </source>
</evidence>
<proteinExistence type="inferred from homology"/>
<dbReference type="NCBIfam" id="NF002541">
    <property type="entry name" value="PRK02101.1-1"/>
    <property type="match status" value="1"/>
</dbReference>
<sequence length="257" mass="29209">MLIVVSPAKTLDYESPLVTNKFTQPELVDHSAELIEVCRRLTPSDISQLMKVSDKIAGLNVARFAQWSKTFTTDNARPAILAFKGDVYTGFEAETLSDADFDYAQLHLRMLSGLYGLLKPLDLMQPYRLEMGTKLSNARGANLYQFWGDIITDKLNQALQEQGDNVLINLASNEYFKAVNHKKLDGQIITPVFKDCKKGQYKVISFYAKKARGMMARYIIDNQVSSLEQLTQFDRAGYYFVEQESSATELVFKREEQ</sequence>
<dbReference type="RefSeq" id="WP_171979508.1">
    <property type="nucleotide sequence ID" value="NZ_CALYLG010000277.1"/>
</dbReference>
<dbReference type="GeneID" id="79916586"/>
<evidence type="ECO:0000256" key="1">
    <source>
        <dbReference type="HAMAP-Rule" id="MF_00652"/>
    </source>
</evidence>
<dbReference type="NCBIfam" id="NF002542">
    <property type="entry name" value="PRK02101.1-3"/>
    <property type="match status" value="1"/>
</dbReference>
<dbReference type="PANTHER" id="PTHR30283">
    <property type="entry name" value="PEROXIDE STRESS RESPONSE PROTEIN YAAA"/>
    <property type="match status" value="1"/>
</dbReference>
<name>A0A9X4ER52_9VIBR</name>
<evidence type="ECO:0000313" key="4">
    <source>
        <dbReference type="EMBL" id="WGK84826.1"/>
    </source>
</evidence>
<protein>
    <recommendedName>
        <fullName evidence="1">UPF0246 protein L9W73_03800</fullName>
    </recommendedName>
</protein>
<dbReference type="GO" id="GO:0033194">
    <property type="term" value="P:response to hydroperoxide"/>
    <property type="evidence" value="ECO:0007669"/>
    <property type="project" value="TreeGrafter"/>
</dbReference>
<dbReference type="GO" id="GO:0005829">
    <property type="term" value="C:cytosol"/>
    <property type="evidence" value="ECO:0007669"/>
    <property type="project" value="TreeGrafter"/>
</dbReference>
<evidence type="ECO:0000313" key="5">
    <source>
        <dbReference type="Proteomes" id="UP001140979"/>
    </source>
</evidence>